<dbReference type="Proteomes" id="UP001190700">
    <property type="component" value="Unassembled WGS sequence"/>
</dbReference>
<accession>A0AAE0FVF8</accession>
<dbReference type="AlphaFoldDB" id="A0AAE0FVF8"/>
<gene>
    <name evidence="1" type="ORF">CYMTET_24588</name>
</gene>
<keyword evidence="2" id="KW-1185">Reference proteome</keyword>
<name>A0AAE0FVF8_9CHLO</name>
<protein>
    <submittedName>
        <fullName evidence="1">Uncharacterized protein</fullName>
    </submittedName>
</protein>
<proteinExistence type="predicted"/>
<organism evidence="1 2">
    <name type="scientific">Cymbomonas tetramitiformis</name>
    <dbReference type="NCBI Taxonomy" id="36881"/>
    <lineage>
        <taxon>Eukaryota</taxon>
        <taxon>Viridiplantae</taxon>
        <taxon>Chlorophyta</taxon>
        <taxon>Pyramimonadophyceae</taxon>
        <taxon>Pyramimonadales</taxon>
        <taxon>Pyramimonadaceae</taxon>
        <taxon>Cymbomonas</taxon>
    </lineage>
</organism>
<dbReference type="EMBL" id="LGRX02012812">
    <property type="protein sequence ID" value="KAK3266816.1"/>
    <property type="molecule type" value="Genomic_DNA"/>
</dbReference>
<evidence type="ECO:0000313" key="1">
    <source>
        <dbReference type="EMBL" id="KAK3266816.1"/>
    </source>
</evidence>
<evidence type="ECO:0000313" key="2">
    <source>
        <dbReference type="Proteomes" id="UP001190700"/>
    </source>
</evidence>
<comment type="caution">
    <text evidence="1">The sequence shown here is derived from an EMBL/GenBank/DDBJ whole genome shotgun (WGS) entry which is preliminary data.</text>
</comment>
<sequence length="208" mass="23794">MLHFQSDFTRILVERVGDGRLDPILNVSDQASAAAAFKDEVLACSDDYELREIGSNLVMPFVSFLAYKLHDVTPLMISGVRREHIDQHVAAARRNLYRDVSKRYFNDLMECKLEDLAVATGLDPRYKSFKFKFVEKWNRGNFTPSVGQKWLRDAFYSDWSGDKTNAAEQRSAPTVHTSEVVEMEIFLDCCGNTGKVEIKFKHKPFNVS</sequence>
<reference evidence="1 2" key="1">
    <citation type="journal article" date="2015" name="Genome Biol. Evol.">
        <title>Comparative Genomics of a Bacterivorous Green Alga Reveals Evolutionary Causalities and Consequences of Phago-Mixotrophic Mode of Nutrition.</title>
        <authorList>
            <person name="Burns J.A."/>
            <person name="Paasch A."/>
            <person name="Narechania A."/>
            <person name="Kim E."/>
        </authorList>
    </citation>
    <scope>NUCLEOTIDE SEQUENCE [LARGE SCALE GENOMIC DNA]</scope>
    <source>
        <strain evidence="1 2">PLY_AMNH</strain>
    </source>
</reference>